<evidence type="ECO:0000256" key="1">
    <source>
        <dbReference type="SAM" id="MobiDB-lite"/>
    </source>
</evidence>
<evidence type="ECO:0000313" key="3">
    <source>
        <dbReference type="Proteomes" id="UP000712600"/>
    </source>
</evidence>
<accession>A0A8S9STV7</accession>
<comment type="caution">
    <text evidence="2">The sequence shown here is derived from an EMBL/GenBank/DDBJ whole genome shotgun (WGS) entry which is preliminary data.</text>
</comment>
<gene>
    <name evidence="2" type="ORF">F2Q69_00034927</name>
</gene>
<sequence>MGVEKYSGLIAGQKFTGRTEIRPMDREARVGSLYGFRTWCQPSNNLSVYRSSRCRCAWKLYMQPDMSKHEVDRPSTSLTSGRSGGVLHVSWTCSQPCGARGAAVHASGAMRSDTRAATNLKLIERLRGQFSTDFESAPRDGSVQLNSSRPLSSFDDQLEILSGVSSVLWVQISRSSARYSAGKGSVQDKICPVHSSHVVNWVFAKSSPINQLLIGKEHCTGCKALCLDAAGRVSGGTGRGRGVNFVTLAGSSLTRHVALPDHGVGLDGQLCSCLIVGWPLGLSSPTHGVGRLLVMFLFDCWPVGRPMPRTVRGCYGRPAHSKSKGPATDKPVLMPTEASSVSPSGLASTSENYLRPRAPLNPEISTRARSVPGKFVLLQVRKRYRPKKNLGKKDYWSDVLSRGSLLRMSNPG</sequence>
<protein>
    <submittedName>
        <fullName evidence="2">Uncharacterized protein</fullName>
    </submittedName>
</protein>
<reference evidence="2" key="1">
    <citation type="submission" date="2019-12" db="EMBL/GenBank/DDBJ databases">
        <title>Genome sequencing and annotation of Brassica cretica.</title>
        <authorList>
            <person name="Studholme D.J."/>
            <person name="Sarris P."/>
        </authorList>
    </citation>
    <scope>NUCLEOTIDE SEQUENCE</scope>
    <source>
        <strain evidence="2">PFS-109/04</strain>
        <tissue evidence="2">Leaf</tissue>
    </source>
</reference>
<organism evidence="2 3">
    <name type="scientific">Brassica cretica</name>
    <name type="common">Mustard</name>
    <dbReference type="NCBI Taxonomy" id="69181"/>
    <lineage>
        <taxon>Eukaryota</taxon>
        <taxon>Viridiplantae</taxon>
        <taxon>Streptophyta</taxon>
        <taxon>Embryophyta</taxon>
        <taxon>Tracheophyta</taxon>
        <taxon>Spermatophyta</taxon>
        <taxon>Magnoliopsida</taxon>
        <taxon>eudicotyledons</taxon>
        <taxon>Gunneridae</taxon>
        <taxon>Pentapetalae</taxon>
        <taxon>rosids</taxon>
        <taxon>malvids</taxon>
        <taxon>Brassicales</taxon>
        <taxon>Brassicaceae</taxon>
        <taxon>Brassiceae</taxon>
        <taxon>Brassica</taxon>
    </lineage>
</organism>
<dbReference type="Proteomes" id="UP000712600">
    <property type="component" value="Unassembled WGS sequence"/>
</dbReference>
<name>A0A8S9STV7_BRACR</name>
<dbReference type="EMBL" id="QGKX02000004">
    <property type="protein sequence ID" value="KAF3603623.1"/>
    <property type="molecule type" value="Genomic_DNA"/>
</dbReference>
<proteinExistence type="predicted"/>
<feature type="compositionally biased region" description="Polar residues" evidence="1">
    <location>
        <begin position="337"/>
        <end position="352"/>
    </location>
</feature>
<evidence type="ECO:0000313" key="2">
    <source>
        <dbReference type="EMBL" id="KAF3603623.1"/>
    </source>
</evidence>
<feature type="region of interest" description="Disordered" evidence="1">
    <location>
        <begin position="317"/>
        <end position="353"/>
    </location>
</feature>
<dbReference type="AlphaFoldDB" id="A0A8S9STV7"/>